<comment type="caution">
    <text evidence="1">The sequence shown here is derived from an EMBL/GenBank/DDBJ whole genome shotgun (WGS) entry which is preliminary data.</text>
</comment>
<organism evidence="1 2">
    <name type="scientific">Streptomyces beihaiensis</name>
    <dbReference type="NCBI Taxonomy" id="2984495"/>
    <lineage>
        <taxon>Bacteria</taxon>
        <taxon>Bacillati</taxon>
        <taxon>Actinomycetota</taxon>
        <taxon>Actinomycetes</taxon>
        <taxon>Kitasatosporales</taxon>
        <taxon>Streptomycetaceae</taxon>
        <taxon>Streptomyces</taxon>
    </lineage>
</organism>
<dbReference type="Proteomes" id="UP001163064">
    <property type="component" value="Unassembled WGS sequence"/>
</dbReference>
<accession>A0ABT3U3W1</accession>
<sequence>MSLSTLRDMEFTALTDEEAAAASGEGKKPSRWQCSAWYAQSLNPFACGGSMTDWYKLWKSEGCDKLYGK</sequence>
<reference evidence="1" key="1">
    <citation type="submission" date="2022-10" db="EMBL/GenBank/DDBJ databases">
        <title>Streptomyces beihaiensis sp. nov., a chitin degrading actinobacterium, isolated from shrimp pond soil.</title>
        <authorList>
            <person name="Xie J."/>
            <person name="Shen N."/>
        </authorList>
    </citation>
    <scope>NUCLEOTIDE SEQUENCE</scope>
    <source>
        <strain evidence="1">GXMU-J5</strain>
    </source>
</reference>
<proteinExistence type="predicted"/>
<keyword evidence="2" id="KW-1185">Reference proteome</keyword>
<name>A0ABT3U3W1_9ACTN</name>
<evidence type="ECO:0000313" key="1">
    <source>
        <dbReference type="EMBL" id="MCX3064009.1"/>
    </source>
</evidence>
<dbReference type="RefSeq" id="WP_266605416.1">
    <property type="nucleotide sequence ID" value="NZ_JAPHNL010000329.1"/>
</dbReference>
<protein>
    <submittedName>
        <fullName evidence="1">Uncharacterized protein</fullName>
    </submittedName>
</protein>
<dbReference type="EMBL" id="JAPHNL010000329">
    <property type="protein sequence ID" value="MCX3064009.1"/>
    <property type="molecule type" value="Genomic_DNA"/>
</dbReference>
<gene>
    <name evidence="1" type="ORF">OFY01_30485</name>
</gene>
<evidence type="ECO:0000313" key="2">
    <source>
        <dbReference type="Proteomes" id="UP001163064"/>
    </source>
</evidence>